<reference evidence="1 2" key="2">
    <citation type="submission" date="2013-09" db="EMBL/GenBank/DDBJ databases">
        <title>Whole genome comparison of six Crocosphaera watsonii strains with differing phenotypes.</title>
        <authorList>
            <person name="Bench S.R."/>
            <person name="Heller P."/>
            <person name="Frank I."/>
            <person name="Arciniega M."/>
            <person name="Shilova I.N."/>
            <person name="Zehr J.P."/>
        </authorList>
    </citation>
    <scope>NUCLEOTIDE SEQUENCE [LARGE SCALE GENOMIC DNA]</scope>
    <source>
        <strain evidence="1 2">WH 8502</strain>
    </source>
</reference>
<comment type="caution">
    <text evidence="1">The sequence shown here is derived from an EMBL/GenBank/DDBJ whole genome shotgun (WGS) entry which is preliminary data.</text>
</comment>
<protein>
    <submittedName>
        <fullName evidence="1">Uncharacterized protein</fullName>
    </submittedName>
</protein>
<reference evidence="1 2" key="1">
    <citation type="submission" date="2013-01" db="EMBL/GenBank/DDBJ databases">
        <authorList>
            <person name="Bench S."/>
        </authorList>
    </citation>
    <scope>NUCLEOTIDE SEQUENCE [LARGE SCALE GENOMIC DNA]</scope>
    <source>
        <strain evidence="1 2">WH 8502</strain>
    </source>
</reference>
<evidence type="ECO:0000313" key="2">
    <source>
        <dbReference type="Proteomes" id="UP000018348"/>
    </source>
</evidence>
<evidence type="ECO:0000313" key="1">
    <source>
        <dbReference type="EMBL" id="CCQ53173.1"/>
    </source>
</evidence>
<sequence length="57" mass="6443">MRGAKDNTFPRLNQNPLFRFLEGTGNRQQATVGVYYGLFFRKATGNGEQATVRVSYV</sequence>
<name>T2IJD1_CROWT</name>
<gene>
    <name evidence="1" type="ORF">CWATWH8502_1832</name>
</gene>
<dbReference type="EMBL" id="CAQK01000788">
    <property type="protein sequence ID" value="CCQ53173.1"/>
    <property type="molecule type" value="Genomic_DNA"/>
</dbReference>
<dbReference type="AlphaFoldDB" id="T2IJD1"/>
<proteinExistence type="predicted"/>
<dbReference type="Proteomes" id="UP000018348">
    <property type="component" value="Unassembled WGS sequence"/>
</dbReference>
<organism evidence="1 2">
    <name type="scientific">Crocosphaera watsonii WH 8502</name>
    <dbReference type="NCBI Taxonomy" id="423474"/>
    <lineage>
        <taxon>Bacteria</taxon>
        <taxon>Bacillati</taxon>
        <taxon>Cyanobacteriota</taxon>
        <taxon>Cyanophyceae</taxon>
        <taxon>Oscillatoriophycideae</taxon>
        <taxon>Chroococcales</taxon>
        <taxon>Aphanothecaceae</taxon>
        <taxon>Crocosphaera</taxon>
    </lineage>
</organism>
<accession>T2IJD1</accession>